<proteinExistence type="predicted"/>
<accession>A0A5C3LTI4</accession>
<dbReference type="Pfam" id="PF08892">
    <property type="entry name" value="YqcI_YcgG"/>
    <property type="match status" value="1"/>
</dbReference>
<dbReference type="PANTHER" id="PTHR40045">
    <property type="entry name" value="YCGG FAMILY PROTEIN"/>
    <property type="match status" value="1"/>
</dbReference>
<evidence type="ECO:0000313" key="3">
    <source>
        <dbReference type="Proteomes" id="UP000308652"/>
    </source>
</evidence>
<dbReference type="EMBL" id="ML213616">
    <property type="protein sequence ID" value="TFK36092.1"/>
    <property type="molecule type" value="Genomic_DNA"/>
</dbReference>
<evidence type="ECO:0000256" key="1">
    <source>
        <dbReference type="SAM" id="Phobius"/>
    </source>
</evidence>
<organism evidence="2 3">
    <name type="scientific">Crucibulum laeve</name>
    <dbReference type="NCBI Taxonomy" id="68775"/>
    <lineage>
        <taxon>Eukaryota</taxon>
        <taxon>Fungi</taxon>
        <taxon>Dikarya</taxon>
        <taxon>Basidiomycota</taxon>
        <taxon>Agaricomycotina</taxon>
        <taxon>Agaricomycetes</taxon>
        <taxon>Agaricomycetidae</taxon>
        <taxon>Agaricales</taxon>
        <taxon>Agaricineae</taxon>
        <taxon>Nidulariaceae</taxon>
        <taxon>Crucibulum</taxon>
    </lineage>
</organism>
<dbReference type="PANTHER" id="PTHR40045:SF1">
    <property type="entry name" value="YQCI_YCGG FAMILY PROTEIN"/>
    <property type="match status" value="1"/>
</dbReference>
<reference evidence="2 3" key="1">
    <citation type="journal article" date="2019" name="Nat. Ecol. Evol.">
        <title>Megaphylogeny resolves global patterns of mushroom evolution.</title>
        <authorList>
            <person name="Varga T."/>
            <person name="Krizsan K."/>
            <person name="Foldi C."/>
            <person name="Dima B."/>
            <person name="Sanchez-Garcia M."/>
            <person name="Sanchez-Ramirez S."/>
            <person name="Szollosi G.J."/>
            <person name="Szarkandi J.G."/>
            <person name="Papp V."/>
            <person name="Albert L."/>
            <person name="Andreopoulos W."/>
            <person name="Angelini C."/>
            <person name="Antonin V."/>
            <person name="Barry K.W."/>
            <person name="Bougher N.L."/>
            <person name="Buchanan P."/>
            <person name="Buyck B."/>
            <person name="Bense V."/>
            <person name="Catcheside P."/>
            <person name="Chovatia M."/>
            <person name="Cooper J."/>
            <person name="Damon W."/>
            <person name="Desjardin D."/>
            <person name="Finy P."/>
            <person name="Geml J."/>
            <person name="Haridas S."/>
            <person name="Hughes K."/>
            <person name="Justo A."/>
            <person name="Karasinski D."/>
            <person name="Kautmanova I."/>
            <person name="Kiss B."/>
            <person name="Kocsube S."/>
            <person name="Kotiranta H."/>
            <person name="LaButti K.M."/>
            <person name="Lechner B.E."/>
            <person name="Liimatainen K."/>
            <person name="Lipzen A."/>
            <person name="Lukacs Z."/>
            <person name="Mihaltcheva S."/>
            <person name="Morgado L.N."/>
            <person name="Niskanen T."/>
            <person name="Noordeloos M.E."/>
            <person name="Ohm R.A."/>
            <person name="Ortiz-Santana B."/>
            <person name="Ovrebo C."/>
            <person name="Racz N."/>
            <person name="Riley R."/>
            <person name="Savchenko A."/>
            <person name="Shiryaev A."/>
            <person name="Soop K."/>
            <person name="Spirin V."/>
            <person name="Szebenyi C."/>
            <person name="Tomsovsky M."/>
            <person name="Tulloss R.E."/>
            <person name="Uehling J."/>
            <person name="Grigoriev I.V."/>
            <person name="Vagvolgyi C."/>
            <person name="Papp T."/>
            <person name="Martin F.M."/>
            <person name="Miettinen O."/>
            <person name="Hibbett D.S."/>
            <person name="Nagy L.G."/>
        </authorList>
    </citation>
    <scope>NUCLEOTIDE SEQUENCE [LARGE SCALE GENOMIC DNA]</scope>
    <source>
        <strain evidence="2 3">CBS 166.37</strain>
    </source>
</reference>
<dbReference type="AlphaFoldDB" id="A0A5C3LTI4"/>
<evidence type="ECO:0000313" key="2">
    <source>
        <dbReference type="EMBL" id="TFK36092.1"/>
    </source>
</evidence>
<keyword evidence="1" id="KW-0812">Transmembrane</keyword>
<dbReference type="InterPro" id="IPR014988">
    <property type="entry name" value="Uncharacterised_YqcI/YcgG"/>
</dbReference>
<keyword evidence="3" id="KW-1185">Reference proteome</keyword>
<name>A0A5C3LTI4_9AGAR</name>
<keyword evidence="1" id="KW-0472">Membrane</keyword>
<keyword evidence="1" id="KW-1133">Transmembrane helix</keyword>
<dbReference type="Proteomes" id="UP000308652">
    <property type="component" value="Unassembled WGS sequence"/>
</dbReference>
<gene>
    <name evidence="2" type="ORF">BDQ12DRAFT_725394</name>
</gene>
<dbReference type="OrthoDB" id="3630793at2759"/>
<sequence>MDSYIQISTVFFGSAIIAMLASAVFKQIPNVVKDFRSLLTELKLRVESHLSFGEAKRTKPLTRAEVKKLYPEGTWQRTSYDEYVKVLLDEELVFPCIYATKGFKSDDQVYLFIDTDDLSNPRHIRTLADGLADYLPKARSLGPNTSLVLLAKQNDSPRSMEEYNASFWKLLDGLARLDEKPWPSNIPTQIDHERWCFCFGGEPFFTVIQTPAHQQRRTRYAKGLTIVFQPKWIFDILFSSDAKRAASLAKVRALLAKYDPIPVSPDLKNYGDPDSREFEQYFLLDENVSATSPYKALSPSEISTSFSGDAKRAASLVKAPALLAKYDPILVNPALKNYDDPNSRDFDQYFLPDENVATISPDKLLSSSKVLKA</sequence>
<protein>
    <submittedName>
        <fullName evidence="2">YqcI/YcgG family-domain-containing protein</fullName>
    </submittedName>
</protein>
<feature type="transmembrane region" description="Helical" evidence="1">
    <location>
        <begin position="6"/>
        <end position="25"/>
    </location>
</feature>